<dbReference type="EMBL" id="FNQP01000003">
    <property type="protein sequence ID" value="SDZ95791.1"/>
    <property type="molecule type" value="Genomic_DNA"/>
</dbReference>
<feature type="transmembrane region" description="Helical" evidence="3">
    <location>
        <begin position="210"/>
        <end position="230"/>
    </location>
</feature>
<keyword evidence="6" id="KW-1185">Reference proteome</keyword>
<evidence type="ECO:0000256" key="3">
    <source>
        <dbReference type="SAM" id="Phobius"/>
    </source>
</evidence>
<dbReference type="Proteomes" id="UP000199397">
    <property type="component" value="Unassembled WGS sequence"/>
</dbReference>
<evidence type="ECO:0000256" key="1">
    <source>
        <dbReference type="ARBA" id="ARBA00004127"/>
    </source>
</evidence>
<dbReference type="PANTHER" id="PTHR43507:SF1">
    <property type="entry name" value="NADH-UBIQUINONE OXIDOREDUCTASE CHAIN 4"/>
    <property type="match status" value="1"/>
</dbReference>
<dbReference type="InterPro" id="IPR001750">
    <property type="entry name" value="ND/Mrp_TM"/>
</dbReference>
<feature type="transmembrane region" description="Helical" evidence="3">
    <location>
        <begin position="35"/>
        <end position="55"/>
    </location>
</feature>
<dbReference type="PANTHER" id="PTHR43507">
    <property type="entry name" value="NADH-UBIQUINONE OXIDOREDUCTASE CHAIN 4"/>
    <property type="match status" value="1"/>
</dbReference>
<dbReference type="GO" id="GO:0042773">
    <property type="term" value="P:ATP synthesis coupled electron transport"/>
    <property type="evidence" value="ECO:0007669"/>
    <property type="project" value="InterPro"/>
</dbReference>
<keyword evidence="3" id="KW-0472">Membrane</keyword>
<dbReference type="GO" id="GO:0003954">
    <property type="term" value="F:NADH dehydrogenase activity"/>
    <property type="evidence" value="ECO:0007669"/>
    <property type="project" value="TreeGrafter"/>
</dbReference>
<name>A0A1H3XA25_9GAMM</name>
<dbReference type="GO" id="GO:0012505">
    <property type="term" value="C:endomembrane system"/>
    <property type="evidence" value="ECO:0007669"/>
    <property type="project" value="UniProtKB-SubCell"/>
</dbReference>
<evidence type="ECO:0000259" key="4">
    <source>
        <dbReference type="Pfam" id="PF00361"/>
    </source>
</evidence>
<dbReference type="GO" id="GO:0048039">
    <property type="term" value="F:ubiquinone binding"/>
    <property type="evidence" value="ECO:0007669"/>
    <property type="project" value="TreeGrafter"/>
</dbReference>
<dbReference type="Pfam" id="PF00361">
    <property type="entry name" value="Proton_antipo_M"/>
    <property type="match status" value="1"/>
</dbReference>
<feature type="transmembrane region" description="Helical" evidence="3">
    <location>
        <begin position="281"/>
        <end position="300"/>
    </location>
</feature>
<sequence length="511" mass="55647">MTFSEIPAASPLLTMLQLFPLLTGLVLIKIRGNAAVALAGIMALAQMLLAVSLYAKFDVHQAAGVMQFAARFQILGAFHYHAAVDGIGVMFVLLTSLISLLSVAFVLVRRLHESSILAVMMMIQSVITSQFVTVDLLWFTCMSFLEVVMVAYLTKRWPTFHDIQPTLARYLQFMVVGLLLLVFGTLVLGWNYADANAGRWSFSLYELATLGFGAHDMVGTLVFFALFYAMAVRIPLFPFHGWLPAFMLHGNVAVAPIYLLGLKVGVYGLLRFVFPIVPHAVWEWHMVATVFAATGVFYAAFLAMRQQTLRELLAFAVISHTGILTIGLFSLHRMAFEGAVLLAMNFGLAITGLLLMTGMVWQRTRTTRLSKLGGMMDYIPIVGLAFLVAGLAIVGMPGTPGFDAVHFVLEGSIKRFGALVTVAAALGNLVAAGFLLRAFQQAFLANPGVESKRWDTNPTYPAEMLMASIVIVVTVTAGFYSAPWIALIDQPIQGLAGLFADYTGDVQGGEH</sequence>
<organism evidence="5 6">
    <name type="scientific">Thiothrix caldifontis</name>
    <dbReference type="NCBI Taxonomy" id="525918"/>
    <lineage>
        <taxon>Bacteria</taxon>
        <taxon>Pseudomonadati</taxon>
        <taxon>Pseudomonadota</taxon>
        <taxon>Gammaproteobacteria</taxon>
        <taxon>Thiotrichales</taxon>
        <taxon>Thiotrichaceae</taxon>
        <taxon>Thiothrix</taxon>
    </lineage>
</organism>
<feature type="transmembrane region" description="Helical" evidence="3">
    <location>
        <begin position="312"/>
        <end position="332"/>
    </location>
</feature>
<evidence type="ECO:0000256" key="2">
    <source>
        <dbReference type="RuleBase" id="RU000320"/>
    </source>
</evidence>
<dbReference type="OrthoDB" id="9768329at2"/>
<dbReference type="InterPro" id="IPR003918">
    <property type="entry name" value="NADH_UbQ_OxRdtase"/>
</dbReference>
<feature type="transmembrane region" description="Helical" evidence="3">
    <location>
        <begin position="378"/>
        <end position="396"/>
    </location>
</feature>
<protein>
    <submittedName>
        <fullName evidence="5">NADH-quinone oxidoreductase subunit M</fullName>
    </submittedName>
</protein>
<feature type="transmembrane region" description="Helical" evidence="3">
    <location>
        <begin position="338"/>
        <end position="357"/>
    </location>
</feature>
<feature type="domain" description="NADH:quinone oxidoreductase/Mrp antiporter transmembrane" evidence="4">
    <location>
        <begin position="174"/>
        <end position="421"/>
    </location>
</feature>
<feature type="transmembrane region" description="Helical" evidence="3">
    <location>
        <begin position="416"/>
        <end position="439"/>
    </location>
</feature>
<comment type="subcellular location">
    <subcellularLocation>
        <location evidence="1">Endomembrane system</location>
        <topology evidence="1">Multi-pass membrane protein</topology>
    </subcellularLocation>
    <subcellularLocation>
        <location evidence="2">Membrane</location>
        <topology evidence="2">Multi-pass membrane protein</topology>
    </subcellularLocation>
</comment>
<evidence type="ECO:0000313" key="5">
    <source>
        <dbReference type="EMBL" id="SDZ95791.1"/>
    </source>
</evidence>
<evidence type="ECO:0000313" key="6">
    <source>
        <dbReference type="Proteomes" id="UP000199397"/>
    </source>
</evidence>
<feature type="transmembrane region" description="Helical" evidence="3">
    <location>
        <begin position="87"/>
        <end position="108"/>
    </location>
</feature>
<dbReference type="GO" id="GO:0008137">
    <property type="term" value="F:NADH dehydrogenase (ubiquinone) activity"/>
    <property type="evidence" value="ECO:0007669"/>
    <property type="project" value="InterPro"/>
</dbReference>
<keyword evidence="3" id="KW-1133">Transmembrane helix</keyword>
<feature type="transmembrane region" description="Helical" evidence="3">
    <location>
        <begin position="167"/>
        <end position="190"/>
    </location>
</feature>
<dbReference type="STRING" id="525918.SAMN05660964_00620"/>
<dbReference type="GO" id="GO:0015990">
    <property type="term" value="P:electron transport coupled proton transport"/>
    <property type="evidence" value="ECO:0007669"/>
    <property type="project" value="TreeGrafter"/>
</dbReference>
<accession>A0A1H3XA25</accession>
<feature type="transmembrane region" description="Helical" evidence="3">
    <location>
        <begin position="137"/>
        <end position="155"/>
    </location>
</feature>
<dbReference type="RefSeq" id="WP_093065305.1">
    <property type="nucleotide sequence ID" value="NZ_FNQP01000003.1"/>
</dbReference>
<keyword evidence="2 3" id="KW-0812">Transmembrane</keyword>
<proteinExistence type="predicted"/>
<dbReference type="AlphaFoldDB" id="A0A1H3XA25"/>
<feature type="transmembrane region" description="Helical" evidence="3">
    <location>
        <begin position="460"/>
        <end position="480"/>
    </location>
</feature>
<dbReference type="GO" id="GO:0016020">
    <property type="term" value="C:membrane"/>
    <property type="evidence" value="ECO:0007669"/>
    <property type="project" value="UniProtKB-SubCell"/>
</dbReference>
<reference evidence="5 6" key="1">
    <citation type="submission" date="2016-10" db="EMBL/GenBank/DDBJ databases">
        <authorList>
            <person name="de Groot N.N."/>
        </authorList>
    </citation>
    <scope>NUCLEOTIDE SEQUENCE [LARGE SCALE GENOMIC DNA]</scope>
    <source>
        <strain evidence="5 6">DSM 21228</strain>
    </source>
</reference>
<feature type="transmembrane region" description="Helical" evidence="3">
    <location>
        <begin position="6"/>
        <end position="28"/>
    </location>
</feature>
<gene>
    <name evidence="5" type="ORF">SAMN05660964_00620</name>
</gene>